<keyword evidence="4" id="KW-1185">Reference proteome</keyword>
<organism evidence="3">
    <name type="scientific">Mytilinidion resinicola</name>
    <dbReference type="NCBI Taxonomy" id="574789"/>
    <lineage>
        <taxon>Eukaryota</taxon>
        <taxon>Fungi</taxon>
        <taxon>Dikarya</taxon>
        <taxon>Ascomycota</taxon>
        <taxon>Pezizomycotina</taxon>
        <taxon>Dothideomycetes</taxon>
        <taxon>Pleosporomycetidae</taxon>
        <taxon>Mytilinidiales</taxon>
        <taxon>Mytilinidiaceae</taxon>
        <taxon>Mytilinidion</taxon>
    </lineage>
</organism>
<evidence type="ECO:0000313" key="4">
    <source>
        <dbReference type="Proteomes" id="UP000504636"/>
    </source>
</evidence>
<dbReference type="GeneID" id="54459543"/>
<feature type="region of interest" description="Disordered" evidence="2">
    <location>
        <begin position="278"/>
        <end position="460"/>
    </location>
</feature>
<reference evidence="5" key="3">
    <citation type="submission" date="2025-04" db="UniProtKB">
        <authorList>
            <consortium name="RefSeq"/>
        </authorList>
    </citation>
    <scope>IDENTIFICATION</scope>
    <source>
        <strain evidence="5">CBS 304.34</strain>
    </source>
</reference>
<proteinExistence type="predicted"/>
<accession>A0A6A6Z966</accession>
<feature type="coiled-coil region" evidence="1">
    <location>
        <begin position="201"/>
        <end position="228"/>
    </location>
</feature>
<dbReference type="RefSeq" id="XP_033584534.1">
    <property type="nucleotide sequence ID" value="XM_033718650.1"/>
</dbReference>
<evidence type="ECO:0000313" key="5">
    <source>
        <dbReference type="RefSeq" id="XP_033584534.1"/>
    </source>
</evidence>
<feature type="compositionally biased region" description="Polar residues" evidence="2">
    <location>
        <begin position="424"/>
        <end position="436"/>
    </location>
</feature>
<evidence type="ECO:0000313" key="3">
    <source>
        <dbReference type="EMBL" id="KAF2817570.1"/>
    </source>
</evidence>
<dbReference type="EMBL" id="MU003692">
    <property type="protein sequence ID" value="KAF2817570.1"/>
    <property type="molecule type" value="Genomic_DNA"/>
</dbReference>
<sequence length="460" mass="52912">MGMSTPAESSPTEAHLNDLAMRTVLEDSGGFIMVKIPDFETLSESERITIFKKAQELQRKKPFGADNLASRLRDLTPPIDSEEELEEARVLEFRARKELEDDGCPPCYPPDLDFPLRNPPKKYQAIIQYWKSVSDVVLCYQKLDWEKFRRLQAMVRCRNRPFSKFVDEVRERRQRHGLGGDVRLLLDLERQSRLDNWIEFQNRHLKRLEQFEKERDRLKQELDDAQKLAGDRNTTRPKVGPTRAEALKRRLEVTERDLKWHHVLLHWIEQRRLAMDPGHPTPIKEDYEDQDAAPKAVRRTSTRGRPIKQINGPSVLGQVRVTKPKSKERNTRNMQTQKPKAPGLEPPIQNLDVILQSSTSQASKRPETKSRHTKIDRPLRQIHPQSVSKASRFAGIRVKSPLGPRRRGAEKTQSPDLARRPTPQRAQSAPTTTRSGRISRPPTKRAPGSGAFATTPPILP</sequence>
<gene>
    <name evidence="3 5" type="ORF">BDZ99DRAFT_457296</name>
</gene>
<protein>
    <submittedName>
        <fullName evidence="3 5">Uncharacterized protein</fullName>
    </submittedName>
</protein>
<dbReference type="Proteomes" id="UP000504636">
    <property type="component" value="Unplaced"/>
</dbReference>
<evidence type="ECO:0000256" key="2">
    <source>
        <dbReference type="SAM" id="MobiDB-lite"/>
    </source>
</evidence>
<reference evidence="3 5" key="1">
    <citation type="journal article" date="2020" name="Stud. Mycol.">
        <title>101 Dothideomycetes genomes: a test case for predicting lifestyles and emergence of pathogens.</title>
        <authorList>
            <person name="Haridas S."/>
            <person name="Albert R."/>
            <person name="Binder M."/>
            <person name="Bloem J."/>
            <person name="Labutti K."/>
            <person name="Salamov A."/>
            <person name="Andreopoulos B."/>
            <person name="Baker S."/>
            <person name="Barry K."/>
            <person name="Bills G."/>
            <person name="Bluhm B."/>
            <person name="Cannon C."/>
            <person name="Castanera R."/>
            <person name="Culley D."/>
            <person name="Daum C."/>
            <person name="Ezra D."/>
            <person name="Gonzalez J."/>
            <person name="Henrissat B."/>
            <person name="Kuo A."/>
            <person name="Liang C."/>
            <person name="Lipzen A."/>
            <person name="Lutzoni F."/>
            <person name="Magnuson J."/>
            <person name="Mondo S."/>
            <person name="Nolan M."/>
            <person name="Ohm R."/>
            <person name="Pangilinan J."/>
            <person name="Park H.-J."/>
            <person name="Ramirez L."/>
            <person name="Alfaro M."/>
            <person name="Sun H."/>
            <person name="Tritt A."/>
            <person name="Yoshinaga Y."/>
            <person name="Zwiers L.-H."/>
            <person name="Turgeon B."/>
            <person name="Goodwin S."/>
            <person name="Spatafora J."/>
            <person name="Crous P."/>
            <person name="Grigoriev I."/>
        </authorList>
    </citation>
    <scope>NUCLEOTIDE SEQUENCE</scope>
    <source>
        <strain evidence="3 5">CBS 304.34</strain>
    </source>
</reference>
<evidence type="ECO:0000256" key="1">
    <source>
        <dbReference type="SAM" id="Coils"/>
    </source>
</evidence>
<name>A0A6A6Z966_9PEZI</name>
<dbReference type="OrthoDB" id="5413908at2759"/>
<keyword evidence="1" id="KW-0175">Coiled coil</keyword>
<reference evidence="5" key="2">
    <citation type="submission" date="2020-04" db="EMBL/GenBank/DDBJ databases">
        <authorList>
            <consortium name="NCBI Genome Project"/>
        </authorList>
    </citation>
    <scope>NUCLEOTIDE SEQUENCE</scope>
    <source>
        <strain evidence="5">CBS 304.34</strain>
    </source>
</reference>
<feature type="compositionally biased region" description="Basic and acidic residues" evidence="2">
    <location>
        <begin position="364"/>
        <end position="379"/>
    </location>
</feature>
<feature type="compositionally biased region" description="Basic residues" evidence="2">
    <location>
        <begin position="296"/>
        <end position="306"/>
    </location>
</feature>
<dbReference type="AlphaFoldDB" id="A0A6A6Z966"/>